<dbReference type="InterPro" id="IPR036034">
    <property type="entry name" value="PDZ_sf"/>
</dbReference>
<evidence type="ECO:0000313" key="2">
    <source>
        <dbReference type="EMBL" id="CRZ09398.1"/>
    </source>
</evidence>
<accession>A0A0H5R5I4</accession>
<sequence>MRGRFEFAQSSSDFPPSEECDWDDNSFAAPLPRNQAVKRSKALRHTLPPSIGTRTLGRPSGKVHENKDDVQWVVSLSAHPGRVNVADAFLIVIEVVEESSSWNQGLRNRDVFVKFGDLDNDGFIASGSSLESLLPIVSKSADSPLECLIIRGQRLFSITLRGMRWDHGVSLGAVINTFPEPVPRSTIENSWDKTNQSPTSVHQPYMLSQECGNENFRIAQSRDHPIAPETASCCTLYKAFQAA</sequence>
<feature type="region of interest" description="Disordered" evidence="1">
    <location>
        <begin position="1"/>
        <end position="26"/>
    </location>
</feature>
<dbReference type="AlphaFoldDB" id="A0A0H5R5I4"/>
<name>A0A0H5R5I4_9EUKA</name>
<protein>
    <submittedName>
        <fullName evidence="2">Uncharacterized protein</fullName>
    </submittedName>
</protein>
<reference evidence="2" key="1">
    <citation type="submission" date="2015-04" db="EMBL/GenBank/DDBJ databases">
        <title>The genome sequence of the plant pathogenic Rhizarian Plasmodiophora brassicae reveals insights in its biotrophic life cycle and the origin of chitin synthesis.</title>
        <authorList>
            <person name="Schwelm A."/>
            <person name="Fogelqvist J."/>
            <person name="Knaust A."/>
            <person name="Julke S."/>
            <person name="Lilja T."/>
            <person name="Dhandapani V."/>
            <person name="Bonilla-Rosso G."/>
            <person name="Karlsson M."/>
            <person name="Shevchenko A."/>
            <person name="Choi S.R."/>
            <person name="Kim H.G."/>
            <person name="Park J.Y."/>
            <person name="Lim Y.P."/>
            <person name="Ludwig-Muller J."/>
            <person name="Dixelius C."/>
        </authorList>
    </citation>
    <scope>NUCLEOTIDE SEQUENCE</scope>
    <source>
        <tissue evidence="2">Potato root galls</tissue>
    </source>
</reference>
<proteinExistence type="predicted"/>
<feature type="region of interest" description="Disordered" evidence="1">
    <location>
        <begin position="38"/>
        <end position="63"/>
    </location>
</feature>
<evidence type="ECO:0000256" key="1">
    <source>
        <dbReference type="SAM" id="MobiDB-lite"/>
    </source>
</evidence>
<organism evidence="2">
    <name type="scientific">Spongospora subterranea</name>
    <dbReference type="NCBI Taxonomy" id="70186"/>
    <lineage>
        <taxon>Eukaryota</taxon>
        <taxon>Sar</taxon>
        <taxon>Rhizaria</taxon>
        <taxon>Endomyxa</taxon>
        <taxon>Phytomyxea</taxon>
        <taxon>Plasmodiophorida</taxon>
        <taxon>Plasmodiophoridae</taxon>
        <taxon>Spongospora</taxon>
    </lineage>
</organism>
<dbReference type="Gene3D" id="2.30.42.10">
    <property type="match status" value="1"/>
</dbReference>
<dbReference type="EMBL" id="HACM01008956">
    <property type="protein sequence ID" value="CRZ09398.1"/>
    <property type="molecule type" value="Transcribed_RNA"/>
</dbReference>